<name>A0A1H3N1G4_9PSED</name>
<sequence length="152" mass="16178">MSKFWIIPAVAVAAIVAGIIYTSTATQSPVASKTTVFADGTTISDLRFDSTDSLDKHKLAVMKVARGKESGLSFAVHLNDDKQAIAENVGDFELAKFCTGTDVLTCSIPLSLSGFEHSKSLGIVAYSTPGVQLVVKEGRSDWDGHRAIFPTN</sequence>
<evidence type="ECO:0000313" key="2">
    <source>
        <dbReference type="Proteomes" id="UP000182902"/>
    </source>
</evidence>
<evidence type="ECO:0000313" key="1">
    <source>
        <dbReference type="EMBL" id="SDY82648.1"/>
    </source>
</evidence>
<accession>A0A1H3N1G4</accession>
<dbReference type="AlphaFoldDB" id="A0A1H3N1G4"/>
<dbReference type="RefSeq" id="WP_069788043.1">
    <property type="nucleotide sequence ID" value="NZ_FNOX01000005.1"/>
</dbReference>
<proteinExistence type="predicted"/>
<dbReference type="Proteomes" id="UP000182902">
    <property type="component" value="Unassembled WGS sequence"/>
</dbReference>
<dbReference type="EMBL" id="FNOX01000005">
    <property type="protein sequence ID" value="SDY82648.1"/>
    <property type="molecule type" value="Genomic_DNA"/>
</dbReference>
<reference evidence="1 2" key="1">
    <citation type="submission" date="2016-10" db="EMBL/GenBank/DDBJ databases">
        <authorList>
            <person name="de Groot N.N."/>
        </authorList>
    </citation>
    <scope>NUCLEOTIDE SEQUENCE [LARGE SCALE GENOMIC DNA]</scope>
    <source>
        <strain evidence="1 2">ICMP 14252</strain>
    </source>
</reference>
<protein>
    <submittedName>
        <fullName evidence="1">Uncharacterized protein</fullName>
    </submittedName>
</protein>
<gene>
    <name evidence="1" type="ORF">SAMN05216247_105246</name>
</gene>
<organism evidence="1 2">
    <name type="scientific">Pseudomonas salomonii</name>
    <dbReference type="NCBI Taxonomy" id="191391"/>
    <lineage>
        <taxon>Bacteria</taxon>
        <taxon>Pseudomonadati</taxon>
        <taxon>Pseudomonadota</taxon>
        <taxon>Gammaproteobacteria</taxon>
        <taxon>Pseudomonadales</taxon>
        <taxon>Pseudomonadaceae</taxon>
        <taxon>Pseudomonas</taxon>
    </lineage>
</organism>